<dbReference type="GO" id="GO:0006629">
    <property type="term" value="P:lipid metabolic process"/>
    <property type="evidence" value="ECO:0007669"/>
    <property type="project" value="InterPro"/>
</dbReference>
<accession>V6DKA9</accession>
<dbReference type="InterPro" id="IPR007686">
    <property type="entry name" value="YutG/PgpA"/>
</dbReference>
<dbReference type="PIRSF" id="PIRSF006162">
    <property type="entry name" value="PgpA"/>
    <property type="match status" value="1"/>
</dbReference>
<evidence type="ECO:0000256" key="1">
    <source>
        <dbReference type="SAM" id="Phobius"/>
    </source>
</evidence>
<keyword evidence="1" id="KW-0812">Transmembrane</keyword>
<keyword evidence="1" id="KW-1133">Transmembrane helix</keyword>
<dbReference type="EMBL" id="HG793133">
    <property type="protein sequence ID" value="CDK30961.1"/>
    <property type="molecule type" value="Genomic_DNA"/>
</dbReference>
<gene>
    <name evidence="3" type="primary">pgpA</name>
    <name evidence="3" type="ORF">BABL1_gene_95</name>
</gene>
<feature type="transmembrane region" description="Helical" evidence="1">
    <location>
        <begin position="128"/>
        <end position="151"/>
    </location>
</feature>
<dbReference type="SUPFAM" id="SSF101307">
    <property type="entry name" value="YutG-like"/>
    <property type="match status" value="1"/>
</dbReference>
<feature type="transmembrane region" description="Helical" evidence="1">
    <location>
        <begin position="15"/>
        <end position="35"/>
    </location>
</feature>
<keyword evidence="4" id="KW-1185">Reference proteome</keyword>
<proteinExistence type="predicted"/>
<organism evidence="3 4">
    <name type="scientific">Candidatus Babela massiliensis</name>
    <dbReference type="NCBI Taxonomy" id="673862"/>
    <lineage>
        <taxon>Bacteria</taxon>
        <taxon>Candidatus Babelota</taxon>
        <taxon>Candidatus Babeliae</taxon>
        <taxon>Candidatus Babeliales</taxon>
        <taxon>Candidatus Babeliaceae</taxon>
        <taxon>Candidatus Babela</taxon>
    </lineage>
</organism>
<dbReference type="PANTHER" id="PTHR36305">
    <property type="entry name" value="PHOSPHATIDYLGLYCEROPHOSPHATASE A"/>
    <property type="match status" value="1"/>
</dbReference>
<sequence length="152" mass="17436">MNNIFKNLATIGPVGYLKAPGTCGSLVGLLGIYILRLFKFNIYFETILILFLIILSNFIIQYALKEFKYSVKFQDPSEIILDEFIGILITFYNLDLNYKTLLLGFLLFRIFDISKTCGIFYIEKYFTGSWAVILDDIGAAILSNIIIRFILL</sequence>
<dbReference type="HOGENOM" id="CLU_103734_1_2_7"/>
<dbReference type="AlphaFoldDB" id="V6DKA9"/>
<dbReference type="Proteomes" id="UP000018769">
    <property type="component" value="Chromosome I"/>
</dbReference>
<dbReference type="InterPro" id="IPR026037">
    <property type="entry name" value="PgpA"/>
</dbReference>
<reference evidence="3 4" key="1">
    <citation type="journal article" date="2015" name="Biol. Direct">
        <title>Babela massiliensis, a representative of a widespread bacterial phylum with unusual adaptations to parasitism in amoebae.</title>
        <authorList>
            <person name="Pagnier I."/>
            <person name="Yutin N."/>
            <person name="Croce O."/>
            <person name="Makarova K.S."/>
            <person name="Wolf Y.I."/>
            <person name="Benamar S."/>
            <person name="Raoult D."/>
            <person name="Koonin E.V."/>
            <person name="La Scola B."/>
        </authorList>
    </citation>
    <scope>NUCLEOTIDE SEQUENCE [LARGE SCALE GENOMIC DNA]</scope>
    <source>
        <strain evidence="4">BABL1</strain>
    </source>
</reference>
<dbReference type="eggNOG" id="COG1267">
    <property type="taxonomic scope" value="Bacteria"/>
</dbReference>
<feature type="transmembrane region" description="Helical" evidence="1">
    <location>
        <begin position="101"/>
        <end position="122"/>
    </location>
</feature>
<dbReference type="RefSeq" id="WP_023792903.1">
    <property type="nucleotide sequence ID" value="NC_023003.1"/>
</dbReference>
<dbReference type="CDD" id="cd06971">
    <property type="entry name" value="PgpA"/>
    <property type="match status" value="1"/>
</dbReference>
<name>V6DKA9_9BACT</name>
<feature type="transmembrane region" description="Helical" evidence="1">
    <location>
        <begin position="42"/>
        <end position="64"/>
    </location>
</feature>
<dbReference type="Pfam" id="PF04608">
    <property type="entry name" value="PgpA"/>
    <property type="match status" value="1"/>
</dbReference>
<dbReference type="KEGG" id="dpb:BABL1_gene_95"/>
<dbReference type="PANTHER" id="PTHR36305:SF1">
    <property type="entry name" value="PHOSPHATIDYLGLYCEROPHOSPHATASE A"/>
    <property type="match status" value="1"/>
</dbReference>
<evidence type="ECO:0000313" key="3">
    <source>
        <dbReference type="EMBL" id="CDK30961.1"/>
    </source>
</evidence>
<dbReference type="GO" id="GO:0008962">
    <property type="term" value="F:phosphatidylglycerophosphatase activity"/>
    <property type="evidence" value="ECO:0007669"/>
    <property type="project" value="InterPro"/>
</dbReference>
<protein>
    <submittedName>
        <fullName evidence="3">Phosphatidylglycerophosphatase A family protein</fullName>
    </submittedName>
</protein>
<dbReference type="STRING" id="673862.BABL1_gene_95"/>
<evidence type="ECO:0000313" key="4">
    <source>
        <dbReference type="Proteomes" id="UP000018769"/>
    </source>
</evidence>
<feature type="domain" description="YutG/PgpA" evidence="2">
    <location>
        <begin position="8"/>
        <end position="150"/>
    </location>
</feature>
<evidence type="ECO:0000259" key="2">
    <source>
        <dbReference type="Pfam" id="PF04608"/>
    </source>
</evidence>
<keyword evidence="1" id="KW-0472">Membrane</keyword>
<dbReference type="InterPro" id="IPR036681">
    <property type="entry name" value="PgpA-like_sf"/>
</dbReference>